<dbReference type="PANTHER" id="PTHR39082:SF1">
    <property type="entry name" value="SCAVENGER RECEPTOR CLASS A MEMBER 3"/>
    <property type="match status" value="1"/>
</dbReference>
<sequence>MSGDQSLQETLSLIYHLQSMDLEGQRLRAQTEMATAAIQTEKAHLESLERSLEIAKEELRTLEMNHQKIETDLKDTELLLLEGKKRQKDLKHARDIQAFLSEAEFRRDEKDRMEEEIIANLEAQSSLAKRIESLEADLATKKEVYRQETDRFATETEERKQRIEEIEKARKDLEKGFDEDLLETYQRLRSSQKNGQVITRVIDGACESCRITLPPRTVTEVKKRKQIMSCQYCQRWLYIEDGKVS</sequence>
<keyword evidence="1" id="KW-0175">Coiled coil</keyword>
<dbReference type="InterPro" id="IPR052376">
    <property type="entry name" value="Oxidative_Scav/Glycosyltrans"/>
</dbReference>
<evidence type="ECO:0000256" key="1">
    <source>
        <dbReference type="SAM" id="Coils"/>
    </source>
</evidence>
<protein>
    <recommendedName>
        <fullName evidence="2">C4-type zinc ribbon domain-containing protein</fullName>
    </recommendedName>
</protein>
<dbReference type="AlphaFoldDB" id="I0IQZ1"/>
<reference evidence="4" key="2">
    <citation type="submission" date="2012-03" db="EMBL/GenBank/DDBJ databases">
        <title>The complete genome sequence of the pioneer microbe on fresh volcanic deposit, Leptospirillum ferrooxidans strain C2-3.</title>
        <authorList>
            <person name="Fujimura R."/>
            <person name="Sato Y."/>
            <person name="Nishizawa T."/>
            <person name="Nanba K."/>
            <person name="Oshima K."/>
            <person name="Hattori M."/>
            <person name="Kamijo T."/>
            <person name="Ohta H."/>
        </authorList>
    </citation>
    <scope>NUCLEOTIDE SEQUENCE [LARGE SCALE GENOMIC DNA]</scope>
    <source>
        <strain evidence="4">C2-3</strain>
    </source>
</reference>
<accession>I0IQZ1</accession>
<proteinExistence type="predicted"/>
<feature type="coiled-coil region" evidence="1">
    <location>
        <begin position="38"/>
        <end position="176"/>
    </location>
</feature>
<gene>
    <name evidence="3" type="ordered locus">LFE_2015</name>
</gene>
<dbReference type="Proteomes" id="UP000007382">
    <property type="component" value="Chromosome"/>
</dbReference>
<dbReference type="PATRIC" id="fig|1162668.3.peg.2387"/>
<name>I0IQZ1_LEPFC</name>
<reference evidence="3 4" key="1">
    <citation type="journal article" date="2012" name="J. Bacteriol.">
        <title>Complete Genome Sequence of Leptospirillum ferrooxidans Strain C2-3, Isolated from a Fresh Volcanic Ash Deposit on the Island of Miyake, Japan.</title>
        <authorList>
            <person name="Fujimura R."/>
            <person name="Sato Y."/>
            <person name="Nishizawa T."/>
            <person name="Oshima K."/>
            <person name="Kim S.-W."/>
            <person name="Hattori M."/>
            <person name="Kamijo T."/>
            <person name="Ohta H."/>
        </authorList>
    </citation>
    <scope>NUCLEOTIDE SEQUENCE [LARGE SCALE GENOMIC DNA]</scope>
    <source>
        <strain evidence="3 4">C2-3</strain>
    </source>
</reference>
<dbReference type="HOGENOM" id="CLU_073076_2_2_0"/>
<evidence type="ECO:0000259" key="2">
    <source>
        <dbReference type="Pfam" id="PF02591"/>
    </source>
</evidence>
<dbReference type="KEGG" id="lfc:LFE_2015"/>
<evidence type="ECO:0000313" key="4">
    <source>
        <dbReference type="Proteomes" id="UP000007382"/>
    </source>
</evidence>
<dbReference type="EMBL" id="AP012342">
    <property type="protein sequence ID" value="BAM07690.1"/>
    <property type="molecule type" value="Genomic_DNA"/>
</dbReference>
<dbReference type="Gene3D" id="1.10.287.1490">
    <property type="match status" value="1"/>
</dbReference>
<dbReference type="eggNOG" id="COG1579">
    <property type="taxonomic scope" value="Bacteria"/>
</dbReference>
<organism evidence="3 4">
    <name type="scientific">Leptospirillum ferrooxidans (strain C2-3)</name>
    <dbReference type="NCBI Taxonomy" id="1162668"/>
    <lineage>
        <taxon>Bacteria</taxon>
        <taxon>Pseudomonadati</taxon>
        <taxon>Nitrospirota</taxon>
        <taxon>Nitrospiria</taxon>
        <taxon>Nitrospirales</taxon>
        <taxon>Nitrospiraceae</taxon>
        <taxon>Leptospirillum</taxon>
    </lineage>
</organism>
<dbReference type="Pfam" id="PF02591">
    <property type="entry name" value="Zn_ribbon_9"/>
    <property type="match status" value="1"/>
</dbReference>
<dbReference type="STRING" id="1162668.LFE_2015"/>
<dbReference type="InterPro" id="IPR003743">
    <property type="entry name" value="Zf-RING_7"/>
</dbReference>
<keyword evidence="4" id="KW-1185">Reference proteome</keyword>
<feature type="domain" description="C4-type zinc ribbon" evidence="2">
    <location>
        <begin position="205"/>
        <end position="237"/>
    </location>
</feature>
<evidence type="ECO:0000313" key="3">
    <source>
        <dbReference type="EMBL" id="BAM07690.1"/>
    </source>
</evidence>
<dbReference type="PANTHER" id="PTHR39082">
    <property type="entry name" value="PHOSPHOLIPASE C-BETA-2-RELATED"/>
    <property type="match status" value="1"/>
</dbReference>